<evidence type="ECO:0000313" key="1">
    <source>
        <dbReference type="EMBL" id="THU61782.1"/>
    </source>
</evidence>
<dbReference type="EMBL" id="PYDT01000005">
    <property type="protein sequence ID" value="THU61782.1"/>
    <property type="molecule type" value="Genomic_DNA"/>
</dbReference>
<dbReference type="Proteomes" id="UP000317650">
    <property type="component" value="Chromosome 7"/>
</dbReference>
<reference evidence="1 2" key="1">
    <citation type="journal article" date="2019" name="Nat. Plants">
        <title>Genome sequencing of Musa balbisiana reveals subgenome evolution and function divergence in polyploid bananas.</title>
        <authorList>
            <person name="Yao X."/>
        </authorList>
    </citation>
    <scope>NUCLEOTIDE SEQUENCE [LARGE SCALE GENOMIC DNA]</scope>
    <source>
        <strain evidence="2">cv. DH-PKW</strain>
        <tissue evidence="1">Leaves</tissue>
    </source>
</reference>
<protein>
    <submittedName>
        <fullName evidence="1">Uncharacterized protein</fullName>
    </submittedName>
</protein>
<name>A0A4S8JKR6_MUSBA</name>
<dbReference type="AlphaFoldDB" id="A0A4S8JKR6"/>
<comment type="caution">
    <text evidence="1">The sequence shown here is derived from an EMBL/GenBank/DDBJ whole genome shotgun (WGS) entry which is preliminary data.</text>
</comment>
<sequence length="124" mass="13596">MVTLPRVRPELVALSSDSTDSLRAQLRFVSQRLDEVQLEVRRSKGELGEEVLRGSSFAPKILDQTIPPNFRLPSLDAYDGSTDPADHVAAFRAQMALYGTSDALMLIGAIMVTRLGCRHPPGMT</sequence>
<proteinExistence type="predicted"/>
<gene>
    <name evidence="1" type="ORF">C4D60_Mb07t26910</name>
</gene>
<organism evidence="1 2">
    <name type="scientific">Musa balbisiana</name>
    <name type="common">Banana</name>
    <dbReference type="NCBI Taxonomy" id="52838"/>
    <lineage>
        <taxon>Eukaryota</taxon>
        <taxon>Viridiplantae</taxon>
        <taxon>Streptophyta</taxon>
        <taxon>Embryophyta</taxon>
        <taxon>Tracheophyta</taxon>
        <taxon>Spermatophyta</taxon>
        <taxon>Magnoliopsida</taxon>
        <taxon>Liliopsida</taxon>
        <taxon>Zingiberales</taxon>
        <taxon>Musaceae</taxon>
        <taxon>Musa</taxon>
    </lineage>
</organism>
<keyword evidence="2" id="KW-1185">Reference proteome</keyword>
<accession>A0A4S8JKR6</accession>
<evidence type="ECO:0000313" key="2">
    <source>
        <dbReference type="Proteomes" id="UP000317650"/>
    </source>
</evidence>